<evidence type="ECO:0000313" key="1">
    <source>
        <dbReference type="EMBL" id="CEG13617.1"/>
    </source>
</evidence>
<name>A0A098EC97_9ZZZZ</name>
<sequence length="116" mass="13753">MNLQWLYQNINDLITGRWIPKIRKGMKSNGSPEPIFETDDERTYVLTTLMIHLEATISEQENPQVSEHVNEQTIQILDFCKISRKKQEILNHIGLSTFYLNYKNIYFLLSKKNFCQ</sequence>
<organism evidence="1">
    <name type="scientific">groundwater metagenome</name>
    <dbReference type="NCBI Taxonomy" id="717931"/>
    <lineage>
        <taxon>unclassified sequences</taxon>
        <taxon>metagenomes</taxon>
        <taxon>ecological metagenomes</taxon>
    </lineage>
</organism>
<dbReference type="AlphaFoldDB" id="A0A098EC97"/>
<accession>A0A098EC97</accession>
<reference evidence="1" key="1">
    <citation type="submission" date="2014-09" db="EMBL/GenBank/DDBJ databases">
        <authorList>
            <person name="Probst J Alexander"/>
        </authorList>
    </citation>
    <scope>NUCLEOTIDE SEQUENCE</scope>
</reference>
<proteinExistence type="predicted"/>
<dbReference type="EMBL" id="CCXY01000371">
    <property type="protein sequence ID" value="CEG13617.1"/>
    <property type="molecule type" value="Genomic_DNA"/>
</dbReference>
<protein>
    <submittedName>
        <fullName evidence="1">Uncharacterized protein</fullName>
    </submittedName>
</protein>
<gene>
    <name evidence="1" type="ORF">MSIBF_A4320002</name>
</gene>